<keyword evidence="6 15" id="KW-0863">Zinc-finger</keyword>
<dbReference type="GO" id="GO:0140078">
    <property type="term" value="F:class I DNA-(apurinic or apyrimidinic site) endonuclease activity"/>
    <property type="evidence" value="ECO:0007669"/>
    <property type="project" value="UniProtKB-EC"/>
</dbReference>
<dbReference type="PATRIC" id="fig|1588748.3.peg.927"/>
<evidence type="ECO:0000259" key="17">
    <source>
        <dbReference type="PROSITE" id="PS51068"/>
    </source>
</evidence>
<dbReference type="Pfam" id="PF06831">
    <property type="entry name" value="H2TH"/>
    <property type="match status" value="1"/>
</dbReference>
<keyword evidence="4 15" id="KW-0479">Metal-binding</keyword>
<feature type="active site" description="Proton donor; for delta-elimination activity" evidence="15">
    <location>
        <position position="276"/>
    </location>
</feature>
<keyword evidence="9 15" id="KW-0238">DNA-binding</keyword>
<dbReference type="EC" id="3.2.2.23" evidence="15"/>
<dbReference type="InterPro" id="IPR010663">
    <property type="entry name" value="Znf_FPG/IleRS"/>
</dbReference>
<feature type="active site" description="Proton donor; for beta-elimination activity" evidence="15">
    <location>
        <position position="72"/>
    </location>
</feature>
<keyword evidence="13 15" id="KW-0326">Glycosidase</keyword>
<feature type="binding site" evidence="15">
    <location>
        <position position="106"/>
    </location>
    <ligand>
        <name>DNA</name>
        <dbReference type="ChEBI" id="CHEBI:16991"/>
    </ligand>
</feature>
<sequence length="290" mass="32661">MEVIGKKQNRRVYMPELPEVETIRTALESYIVGKNIERVTVGLPRLVKNVSVLTFQQKTQGCTILGIRRRGKYLTLLLSGSVHVMIHLRMTGRLLYMDRLPAMTDHIHIYFRLNKGFLVYHDVRTFGGFWLVPITGMTGIDGYDSLGPDGNSPKFTATYLYWLVQKRKSTIKAVLLDQKVVAGLGNIYVDEALFLAKIRPDEKANVLSLHACKVLHEAINQVLTQGISHGGTTIRDYVNGIGKEGSHQHFLQVYGKEGSPCPRCGHTIQYIKLGGRGTHFCPLCQRRKGR</sequence>
<dbReference type="Gene3D" id="3.20.190.10">
    <property type="entry name" value="MutM-like, N-terminal"/>
    <property type="match status" value="1"/>
</dbReference>
<dbReference type="InterPro" id="IPR015887">
    <property type="entry name" value="DNA_glyclase_Znf_dom_DNA_BS"/>
</dbReference>
<dbReference type="InterPro" id="IPR015886">
    <property type="entry name" value="H2TH_FPG"/>
</dbReference>
<dbReference type="GO" id="GO:0003690">
    <property type="term" value="F:double-stranded DNA binding"/>
    <property type="evidence" value="ECO:0007669"/>
    <property type="project" value="UniProtKB-ARBA"/>
</dbReference>
<evidence type="ECO:0000256" key="9">
    <source>
        <dbReference type="ARBA" id="ARBA00023125"/>
    </source>
</evidence>
<feature type="active site" description="Proton donor" evidence="15">
    <location>
        <position position="16"/>
    </location>
</feature>
<dbReference type="SUPFAM" id="SSF81624">
    <property type="entry name" value="N-terminal domain of MutM-like DNA repair proteins"/>
    <property type="match status" value="1"/>
</dbReference>
<dbReference type="InterPro" id="IPR000214">
    <property type="entry name" value="Znf_DNA_glyclase/AP_lyase"/>
</dbReference>
<dbReference type="GO" id="GO:0008270">
    <property type="term" value="F:zinc ion binding"/>
    <property type="evidence" value="ECO:0007669"/>
    <property type="project" value="UniProtKB-UniRule"/>
</dbReference>
<gene>
    <name evidence="15" type="primary">mutM</name>
    <name evidence="15" type="synonym">fpg</name>
    <name evidence="18" type="ORF">HMPREF3182_00963</name>
</gene>
<evidence type="ECO:0000256" key="11">
    <source>
        <dbReference type="ARBA" id="ARBA00023239"/>
    </source>
</evidence>
<dbReference type="NCBIfam" id="TIGR00577">
    <property type="entry name" value="fpg"/>
    <property type="match status" value="1"/>
</dbReference>
<feature type="binding site" evidence="15">
    <location>
        <position position="124"/>
    </location>
    <ligand>
        <name>DNA</name>
        <dbReference type="ChEBI" id="CHEBI:16991"/>
    </ligand>
</feature>
<dbReference type="HAMAP" id="MF_00103">
    <property type="entry name" value="Fapy_DNA_glycosyl"/>
    <property type="match status" value="1"/>
</dbReference>
<evidence type="ECO:0000256" key="14">
    <source>
        <dbReference type="ARBA" id="ARBA00044632"/>
    </source>
</evidence>
<keyword evidence="19" id="KW-1185">Reference proteome</keyword>
<dbReference type="NCBIfam" id="NF002211">
    <property type="entry name" value="PRK01103.1"/>
    <property type="match status" value="1"/>
</dbReference>
<dbReference type="GO" id="GO:0006284">
    <property type="term" value="P:base-excision repair"/>
    <property type="evidence" value="ECO:0007669"/>
    <property type="project" value="InterPro"/>
</dbReference>
<keyword evidence="7 15" id="KW-0378">Hydrolase</keyword>
<reference evidence="19" key="1">
    <citation type="submission" date="2016-01" db="EMBL/GenBank/DDBJ databases">
        <authorList>
            <person name="Mitreva M."/>
            <person name="Pepin K.H."/>
            <person name="Mihindukulasuriya K.A."/>
            <person name="Fulton R."/>
            <person name="Fronick C."/>
            <person name="O'Laughlin M."/>
            <person name="Miner T."/>
            <person name="Herter B."/>
            <person name="Rosa B.A."/>
            <person name="Cordes M."/>
            <person name="Tomlinson C."/>
            <person name="Wollam A."/>
            <person name="Palsikar V.B."/>
            <person name="Mardis E.R."/>
            <person name="Wilson R.K."/>
        </authorList>
    </citation>
    <scope>NUCLEOTIDE SEQUENCE [LARGE SCALE GENOMIC DNA]</scope>
    <source>
        <strain evidence="19">KA00182</strain>
    </source>
</reference>
<evidence type="ECO:0000256" key="1">
    <source>
        <dbReference type="ARBA" id="ARBA00001668"/>
    </source>
</evidence>
<feature type="domain" description="Formamidopyrimidine-DNA glycosylase catalytic" evidence="17">
    <location>
        <begin position="15"/>
        <end position="127"/>
    </location>
</feature>
<name>A0A134CF86_9FIRM</name>
<dbReference type="Gene3D" id="1.10.8.50">
    <property type="match status" value="1"/>
</dbReference>
<dbReference type="CDD" id="cd08966">
    <property type="entry name" value="EcFpg-like_N"/>
    <property type="match status" value="1"/>
</dbReference>
<dbReference type="FunFam" id="1.10.8.50:FF:000003">
    <property type="entry name" value="Formamidopyrimidine-DNA glycosylase"/>
    <property type="match status" value="1"/>
</dbReference>
<dbReference type="SMART" id="SM01232">
    <property type="entry name" value="H2TH"/>
    <property type="match status" value="1"/>
</dbReference>
<dbReference type="GO" id="GO:0003684">
    <property type="term" value="F:damaged DNA binding"/>
    <property type="evidence" value="ECO:0007669"/>
    <property type="project" value="InterPro"/>
</dbReference>
<feature type="active site" description="Schiff-base intermediate with DNA" evidence="15">
    <location>
        <position position="15"/>
    </location>
</feature>
<dbReference type="InterPro" id="IPR020629">
    <property type="entry name" value="FPG_Glyclase"/>
</dbReference>
<dbReference type="PROSITE" id="PS51068">
    <property type="entry name" value="FPG_CAT"/>
    <property type="match status" value="1"/>
</dbReference>
<proteinExistence type="inferred from homology"/>
<dbReference type="SUPFAM" id="SSF46946">
    <property type="entry name" value="S13-like H2TH domain"/>
    <property type="match status" value="1"/>
</dbReference>
<evidence type="ECO:0000256" key="4">
    <source>
        <dbReference type="ARBA" id="ARBA00022723"/>
    </source>
</evidence>
<evidence type="ECO:0000313" key="19">
    <source>
        <dbReference type="Proteomes" id="UP000070160"/>
    </source>
</evidence>
<evidence type="ECO:0000256" key="8">
    <source>
        <dbReference type="ARBA" id="ARBA00022833"/>
    </source>
</evidence>
<dbReference type="Pfam" id="PF06827">
    <property type="entry name" value="zf-FPG_IleRS"/>
    <property type="match status" value="1"/>
</dbReference>
<keyword evidence="12 15" id="KW-0511">Multifunctional enzyme</keyword>
<evidence type="ECO:0000256" key="2">
    <source>
        <dbReference type="ARBA" id="ARBA00009409"/>
    </source>
</evidence>
<evidence type="ECO:0000259" key="16">
    <source>
        <dbReference type="PROSITE" id="PS51066"/>
    </source>
</evidence>
<dbReference type="PROSITE" id="PS01242">
    <property type="entry name" value="ZF_FPG_1"/>
    <property type="match status" value="1"/>
</dbReference>
<dbReference type="InterPro" id="IPR010979">
    <property type="entry name" value="Ribosomal_uS13-like_H2TH"/>
</dbReference>
<keyword evidence="11 15" id="KW-0456">Lyase</keyword>
<dbReference type="PANTHER" id="PTHR22993:SF9">
    <property type="entry name" value="FORMAMIDOPYRIMIDINE-DNA GLYCOSYLASE"/>
    <property type="match status" value="1"/>
</dbReference>
<comment type="similarity">
    <text evidence="2 15">Belongs to the FPG family.</text>
</comment>
<evidence type="ECO:0000256" key="3">
    <source>
        <dbReference type="ARBA" id="ARBA00011245"/>
    </source>
</evidence>
<evidence type="ECO:0000256" key="5">
    <source>
        <dbReference type="ARBA" id="ARBA00022763"/>
    </source>
</evidence>
<dbReference type="PROSITE" id="PS51066">
    <property type="entry name" value="ZF_FPG_2"/>
    <property type="match status" value="1"/>
</dbReference>
<accession>A0A134CF86</accession>
<comment type="caution">
    <text evidence="18">The sequence shown here is derived from an EMBL/GenBank/DDBJ whole genome shotgun (WGS) entry which is preliminary data.</text>
</comment>
<dbReference type="PANTHER" id="PTHR22993">
    <property type="entry name" value="FORMAMIDOPYRIMIDINE-DNA GLYCOSYLASE"/>
    <property type="match status" value="1"/>
</dbReference>
<dbReference type="Proteomes" id="UP000070160">
    <property type="component" value="Unassembled WGS sequence"/>
</dbReference>
<dbReference type="AlphaFoldDB" id="A0A134CF86"/>
<dbReference type="GO" id="GO:0034039">
    <property type="term" value="F:8-oxo-7,8-dihydroguanine DNA N-glycosylase activity"/>
    <property type="evidence" value="ECO:0007669"/>
    <property type="project" value="TreeGrafter"/>
</dbReference>
<dbReference type="EC" id="4.2.99.18" evidence="15"/>
<evidence type="ECO:0000256" key="10">
    <source>
        <dbReference type="ARBA" id="ARBA00023204"/>
    </source>
</evidence>
<feature type="domain" description="FPG-type" evidence="16">
    <location>
        <begin position="252"/>
        <end position="286"/>
    </location>
</feature>
<dbReference type="InterPro" id="IPR012319">
    <property type="entry name" value="FPG_cat"/>
</dbReference>
<comment type="catalytic activity">
    <reaction evidence="1 15">
        <text>Hydrolysis of DNA containing ring-opened 7-methylguanine residues, releasing 2,6-diamino-4-hydroxy-5-(N-methyl)formamidopyrimidine.</text>
        <dbReference type="EC" id="3.2.2.23"/>
    </reaction>
</comment>
<feature type="binding site" evidence="15">
    <location>
        <position position="167"/>
    </location>
    <ligand>
        <name>DNA</name>
        <dbReference type="ChEBI" id="CHEBI:16991"/>
    </ligand>
</feature>
<dbReference type="SUPFAM" id="SSF57716">
    <property type="entry name" value="Glucocorticoid receptor-like (DNA-binding domain)"/>
    <property type="match status" value="1"/>
</dbReference>
<evidence type="ECO:0000256" key="13">
    <source>
        <dbReference type="ARBA" id="ARBA00023295"/>
    </source>
</evidence>
<keyword evidence="5 15" id="KW-0227">DNA damage</keyword>
<keyword evidence="10 15" id="KW-0234">DNA repair</keyword>
<dbReference type="Pfam" id="PF01149">
    <property type="entry name" value="Fapy_DNA_glyco"/>
    <property type="match status" value="1"/>
</dbReference>
<evidence type="ECO:0000256" key="12">
    <source>
        <dbReference type="ARBA" id="ARBA00023268"/>
    </source>
</evidence>
<evidence type="ECO:0000256" key="15">
    <source>
        <dbReference type="HAMAP-Rule" id="MF_00103"/>
    </source>
</evidence>
<evidence type="ECO:0000256" key="6">
    <source>
        <dbReference type="ARBA" id="ARBA00022771"/>
    </source>
</evidence>
<protein>
    <recommendedName>
        <fullName evidence="15">Formamidopyrimidine-DNA glycosylase</fullName>
        <shortName evidence="15">Fapy-DNA glycosylase</shortName>
        <ecNumber evidence="15">3.2.2.23</ecNumber>
    </recommendedName>
    <alternativeName>
        <fullName evidence="15">DNA-(apurinic or apyrimidinic site) lyase MutM</fullName>
        <shortName evidence="15">AP lyase MutM</shortName>
        <ecNumber evidence="15">4.2.99.18</ecNumber>
    </alternativeName>
</protein>
<dbReference type="EMBL" id="LSDT01000043">
    <property type="protein sequence ID" value="KXB90882.1"/>
    <property type="molecule type" value="Genomic_DNA"/>
</dbReference>
<dbReference type="InterPro" id="IPR035937">
    <property type="entry name" value="FPG_N"/>
</dbReference>
<keyword evidence="8 15" id="KW-0862">Zinc</keyword>
<comment type="subunit">
    <text evidence="3 15">Monomer.</text>
</comment>
<dbReference type="SMART" id="SM00898">
    <property type="entry name" value="Fapy_DNA_glyco"/>
    <property type="match status" value="1"/>
</dbReference>
<evidence type="ECO:0000256" key="7">
    <source>
        <dbReference type="ARBA" id="ARBA00022801"/>
    </source>
</evidence>
<comment type="cofactor">
    <cofactor evidence="15">
        <name>Zn(2+)</name>
        <dbReference type="ChEBI" id="CHEBI:29105"/>
    </cofactor>
    <text evidence="15">Binds 1 zinc ion per subunit.</text>
</comment>
<evidence type="ECO:0000313" key="18">
    <source>
        <dbReference type="EMBL" id="KXB90882.1"/>
    </source>
</evidence>
<comment type="function">
    <text evidence="15">Involved in base excision repair of DNA damaged by oxidation or by mutagenic agents. Acts as DNA glycosylase that recognizes and removes damaged bases. Has a preference for oxidized purines, such as 7,8-dihydro-8-oxoguanine (8-oxoG). Has AP (apurinic/apyrimidinic) lyase activity and introduces nicks in the DNA strand. Cleaves the DNA backbone by beta-delta elimination to generate a single-strand break at the site of the removed base with both 3'- and 5'-phosphates.</text>
</comment>
<organism evidence="18 19">
    <name type="scientific">Megasphaera hutchinsoni</name>
    <dbReference type="NCBI Taxonomy" id="1588748"/>
    <lineage>
        <taxon>Bacteria</taxon>
        <taxon>Bacillati</taxon>
        <taxon>Bacillota</taxon>
        <taxon>Negativicutes</taxon>
        <taxon>Veillonellales</taxon>
        <taxon>Veillonellaceae</taxon>
        <taxon>Megasphaera</taxon>
    </lineage>
</organism>
<comment type="catalytic activity">
    <reaction evidence="14 15">
        <text>2'-deoxyribonucleotide-(2'-deoxyribose 5'-phosphate)-2'-deoxyribonucleotide-DNA = a 3'-end 2'-deoxyribonucleotide-(2,3-dehydro-2,3-deoxyribose 5'-phosphate)-DNA + a 5'-end 5'-phospho-2'-deoxyribonucleoside-DNA + H(+)</text>
        <dbReference type="Rhea" id="RHEA:66592"/>
        <dbReference type="Rhea" id="RHEA-COMP:13180"/>
        <dbReference type="Rhea" id="RHEA-COMP:16897"/>
        <dbReference type="Rhea" id="RHEA-COMP:17067"/>
        <dbReference type="ChEBI" id="CHEBI:15378"/>
        <dbReference type="ChEBI" id="CHEBI:136412"/>
        <dbReference type="ChEBI" id="CHEBI:157695"/>
        <dbReference type="ChEBI" id="CHEBI:167181"/>
        <dbReference type="EC" id="4.2.99.18"/>
    </reaction>
</comment>
<dbReference type="STRING" id="1588748.HMPREF3182_00963"/>